<dbReference type="InterPro" id="IPR001650">
    <property type="entry name" value="Helicase_C-like"/>
</dbReference>
<feature type="domain" description="Helicase C-terminal" evidence="2">
    <location>
        <begin position="4"/>
        <end position="70"/>
    </location>
</feature>
<dbReference type="OrthoDB" id="2587207at2759"/>
<name>A0A427YXS0_9TREE</name>
<sequence>MSSTHHWEMDGEEREEAALCFAQEFPQVMLTTSGFPAGFGFANVAAVIYAGAPYSLIDYAQETDRAGRRGPGPGSLEHCHAESVA</sequence>
<reference evidence="3 4" key="1">
    <citation type="submission" date="2018-11" db="EMBL/GenBank/DDBJ databases">
        <title>Genome sequence of Saitozyma podzolica DSM 27192.</title>
        <authorList>
            <person name="Aliyu H."/>
            <person name="Gorte O."/>
            <person name="Ochsenreither K."/>
        </authorList>
    </citation>
    <scope>NUCLEOTIDE SEQUENCE [LARGE SCALE GENOMIC DNA]</scope>
    <source>
        <strain evidence="3 4">DSM 27192</strain>
    </source>
</reference>
<proteinExistence type="predicted"/>
<accession>A0A427YXS0</accession>
<feature type="region of interest" description="Disordered" evidence="1">
    <location>
        <begin position="64"/>
        <end position="85"/>
    </location>
</feature>
<dbReference type="Proteomes" id="UP000279259">
    <property type="component" value="Unassembled WGS sequence"/>
</dbReference>
<evidence type="ECO:0000256" key="1">
    <source>
        <dbReference type="SAM" id="MobiDB-lite"/>
    </source>
</evidence>
<evidence type="ECO:0000259" key="2">
    <source>
        <dbReference type="Pfam" id="PF00271"/>
    </source>
</evidence>
<gene>
    <name evidence="3" type="ORF">EHS25_000962</name>
</gene>
<dbReference type="Gene3D" id="3.40.50.300">
    <property type="entry name" value="P-loop containing nucleotide triphosphate hydrolases"/>
    <property type="match status" value="1"/>
</dbReference>
<dbReference type="AlphaFoldDB" id="A0A427YXS0"/>
<protein>
    <recommendedName>
        <fullName evidence="2">Helicase C-terminal domain-containing protein</fullName>
    </recommendedName>
</protein>
<dbReference type="EMBL" id="RSCD01000001">
    <property type="protein sequence ID" value="RSH95869.1"/>
    <property type="molecule type" value="Genomic_DNA"/>
</dbReference>
<dbReference type="SUPFAM" id="SSF52540">
    <property type="entry name" value="P-loop containing nucleoside triphosphate hydrolases"/>
    <property type="match status" value="1"/>
</dbReference>
<keyword evidence="4" id="KW-1185">Reference proteome</keyword>
<evidence type="ECO:0000313" key="3">
    <source>
        <dbReference type="EMBL" id="RSH95869.1"/>
    </source>
</evidence>
<dbReference type="Pfam" id="PF00271">
    <property type="entry name" value="Helicase_C"/>
    <property type="match status" value="1"/>
</dbReference>
<dbReference type="InterPro" id="IPR027417">
    <property type="entry name" value="P-loop_NTPase"/>
</dbReference>
<evidence type="ECO:0000313" key="4">
    <source>
        <dbReference type="Proteomes" id="UP000279259"/>
    </source>
</evidence>
<comment type="caution">
    <text evidence="3">The sequence shown here is derived from an EMBL/GenBank/DDBJ whole genome shotgun (WGS) entry which is preliminary data.</text>
</comment>
<organism evidence="3 4">
    <name type="scientific">Saitozyma podzolica</name>
    <dbReference type="NCBI Taxonomy" id="1890683"/>
    <lineage>
        <taxon>Eukaryota</taxon>
        <taxon>Fungi</taxon>
        <taxon>Dikarya</taxon>
        <taxon>Basidiomycota</taxon>
        <taxon>Agaricomycotina</taxon>
        <taxon>Tremellomycetes</taxon>
        <taxon>Tremellales</taxon>
        <taxon>Trimorphomycetaceae</taxon>
        <taxon>Saitozyma</taxon>
    </lineage>
</organism>